<dbReference type="InterPro" id="IPR014762">
    <property type="entry name" value="DNA_mismatch_repair_CS"/>
</dbReference>
<dbReference type="GO" id="GO:0006298">
    <property type="term" value="P:mismatch repair"/>
    <property type="evidence" value="ECO:0007669"/>
    <property type="project" value="UniProtKB-UniRule"/>
</dbReference>
<dbReference type="CDD" id="cd16926">
    <property type="entry name" value="HATPase_MutL-MLH-PMS-like"/>
    <property type="match status" value="1"/>
</dbReference>
<dbReference type="Gene3D" id="3.30.1370.100">
    <property type="entry name" value="MutL, C-terminal domain, regulatory subdomain"/>
    <property type="match status" value="1"/>
</dbReference>
<dbReference type="InterPro" id="IPR037198">
    <property type="entry name" value="MutL_C_sf"/>
</dbReference>
<feature type="domain" description="DNA mismatch repair protein S5" evidence="7">
    <location>
        <begin position="208"/>
        <end position="326"/>
    </location>
</feature>
<dbReference type="Gene3D" id="3.30.230.10">
    <property type="match status" value="1"/>
</dbReference>
<dbReference type="PROSITE" id="PS00058">
    <property type="entry name" value="DNA_MISMATCH_REPAIR_1"/>
    <property type="match status" value="1"/>
</dbReference>
<dbReference type="InterPro" id="IPR014721">
    <property type="entry name" value="Ribsml_uS5_D2-typ_fold_subgr"/>
</dbReference>
<name>A0A9D1S5E2_9FIRM</name>
<dbReference type="GO" id="GO:0030983">
    <property type="term" value="F:mismatched DNA binding"/>
    <property type="evidence" value="ECO:0007669"/>
    <property type="project" value="InterPro"/>
</dbReference>
<dbReference type="SMART" id="SM00853">
    <property type="entry name" value="MutL_C"/>
    <property type="match status" value="1"/>
</dbReference>
<dbReference type="EMBL" id="DVNK01000050">
    <property type="protein sequence ID" value="HIU47182.1"/>
    <property type="molecule type" value="Genomic_DNA"/>
</dbReference>
<evidence type="ECO:0000256" key="2">
    <source>
        <dbReference type="ARBA" id="ARBA00022763"/>
    </source>
</evidence>
<evidence type="ECO:0000256" key="3">
    <source>
        <dbReference type="ARBA" id="ARBA00023204"/>
    </source>
</evidence>
<dbReference type="InterPro" id="IPR036890">
    <property type="entry name" value="HATPase_C_sf"/>
</dbReference>
<dbReference type="InterPro" id="IPR020667">
    <property type="entry name" value="DNA_mismatch_repair_MutL"/>
</dbReference>
<comment type="similarity">
    <text evidence="1 4">Belongs to the DNA mismatch repair MutL/HexB family.</text>
</comment>
<feature type="domain" description="MutL C-terminal dimerisation" evidence="6">
    <location>
        <begin position="552"/>
        <end position="692"/>
    </location>
</feature>
<dbReference type="Gene3D" id="3.30.1540.20">
    <property type="entry name" value="MutL, C-terminal domain, dimerisation subdomain"/>
    <property type="match status" value="1"/>
</dbReference>
<sequence length="736" mass="77960">MPIRVLDAVTISKIAAGEVVERPASVLKELVENSLDAGARHITVELRGGGIDLIRITDDGCGIPPEQVRMAFENHATSKLREVKDLVDVTTLGFRGEALPSIAAVSKVEMTTRARGMDSGTRIELEAGNVLSVEPVGCPDGTTVRVRELFFNLPARRAFLKRPASEAGACQDTLLRLALGNPGVAFRLTSNGKAVFRTQGDGVLRHAVMAVYDRATAENMYEVDGSLGALRIYGLIGVGSSARASRAHQHFFVNGRGIRCAMLSQALEQACRGRVLIGRYPMCALNIELPPGSVDVNVHPGKLEVRFRDESGLFTAASVLMERAFGGENMLTPEQPVSEQPRPEILIASDEPGSAAAVNEKAPDAGLGVVRIPFSAPDVGPGPSSLGGRHGSGKTSAKDDGAAAGKASSDGAQDAGEVRSAGDTMLQVGETTLAASMPARLGESAGAPIDASPAVAAAQAVTDAARTAAAEPSGEADDLMSRFMSGRRTALAGKARGASGGLRSMAALRTDEACAAPKEADAEARSDAPEPPRTLMEAAGLQEPDAGPAWRVVGTAFNTYIFVQYGDALYVIDQHAAHERILYERYMRQWENGTASQLLLTPYTVSVSASEKAQIMENRELLRDIGFEVDDFGDRDIQVRAVPQIMGEPDLRPFFLLSAAELKRLKSAPLAARREAVMQAACKHAVKGGDALSQAEIDSLLKQMSQTGAPASCPHGRPVIVAITRTELEKRFSRIV</sequence>
<evidence type="ECO:0000259" key="6">
    <source>
        <dbReference type="SMART" id="SM00853"/>
    </source>
</evidence>
<evidence type="ECO:0000256" key="4">
    <source>
        <dbReference type="HAMAP-Rule" id="MF_00149"/>
    </source>
</evidence>
<reference evidence="8" key="1">
    <citation type="submission" date="2020-10" db="EMBL/GenBank/DDBJ databases">
        <authorList>
            <person name="Gilroy R."/>
        </authorList>
    </citation>
    <scope>NUCLEOTIDE SEQUENCE</scope>
    <source>
        <strain evidence="8">ChiSxjej2B14-8506</strain>
    </source>
</reference>
<dbReference type="GO" id="GO:0004519">
    <property type="term" value="F:endonuclease activity"/>
    <property type="evidence" value="ECO:0007669"/>
    <property type="project" value="UniProtKB-KW"/>
</dbReference>
<dbReference type="CDD" id="cd00782">
    <property type="entry name" value="MutL_Trans"/>
    <property type="match status" value="1"/>
</dbReference>
<dbReference type="Proteomes" id="UP000824123">
    <property type="component" value="Unassembled WGS sequence"/>
</dbReference>
<dbReference type="SUPFAM" id="SSF55874">
    <property type="entry name" value="ATPase domain of HSP90 chaperone/DNA topoisomerase II/histidine kinase"/>
    <property type="match status" value="1"/>
</dbReference>
<dbReference type="SMART" id="SM01340">
    <property type="entry name" value="DNA_mis_repair"/>
    <property type="match status" value="1"/>
</dbReference>
<keyword evidence="3 4" id="KW-0234">DNA repair</keyword>
<dbReference type="AlphaFoldDB" id="A0A9D1S5E2"/>
<comment type="caution">
    <text evidence="8">The sequence shown here is derived from an EMBL/GenBank/DDBJ whole genome shotgun (WGS) entry which is preliminary data.</text>
</comment>
<evidence type="ECO:0000259" key="7">
    <source>
        <dbReference type="SMART" id="SM01340"/>
    </source>
</evidence>
<evidence type="ECO:0000313" key="8">
    <source>
        <dbReference type="EMBL" id="HIU47182.1"/>
    </source>
</evidence>
<keyword evidence="2 4" id="KW-0227">DNA damage</keyword>
<dbReference type="Pfam" id="PF08676">
    <property type="entry name" value="MutL_C"/>
    <property type="match status" value="1"/>
</dbReference>
<dbReference type="InterPro" id="IPR038973">
    <property type="entry name" value="MutL/Mlh/Pms-like"/>
</dbReference>
<dbReference type="Pfam" id="PF01119">
    <property type="entry name" value="DNA_mis_repair"/>
    <property type="match status" value="1"/>
</dbReference>
<dbReference type="InterPro" id="IPR014790">
    <property type="entry name" value="MutL_C"/>
</dbReference>
<dbReference type="InterPro" id="IPR020568">
    <property type="entry name" value="Ribosomal_Su5_D2-typ_SF"/>
</dbReference>
<organism evidence="8 9">
    <name type="scientific">Candidatus Fimadaptatus faecigallinarum</name>
    <dbReference type="NCBI Taxonomy" id="2840814"/>
    <lineage>
        <taxon>Bacteria</taxon>
        <taxon>Bacillati</taxon>
        <taxon>Bacillota</taxon>
        <taxon>Clostridia</taxon>
        <taxon>Eubacteriales</taxon>
        <taxon>Candidatus Fimadaptatus</taxon>
    </lineage>
</organism>
<dbReference type="InterPro" id="IPR002099">
    <property type="entry name" value="MutL/Mlh/PMS"/>
</dbReference>
<gene>
    <name evidence="4 8" type="primary">mutL</name>
    <name evidence="8" type="ORF">IAC59_07975</name>
</gene>
<keyword evidence="8" id="KW-0378">Hydrolase</keyword>
<dbReference type="Pfam" id="PF13589">
    <property type="entry name" value="HATPase_c_3"/>
    <property type="match status" value="1"/>
</dbReference>
<dbReference type="NCBIfam" id="TIGR00585">
    <property type="entry name" value="mutl"/>
    <property type="match status" value="1"/>
</dbReference>
<dbReference type="SUPFAM" id="SSF118116">
    <property type="entry name" value="DNA mismatch repair protein MutL"/>
    <property type="match status" value="1"/>
</dbReference>
<dbReference type="GO" id="GO:0016887">
    <property type="term" value="F:ATP hydrolysis activity"/>
    <property type="evidence" value="ECO:0007669"/>
    <property type="project" value="InterPro"/>
</dbReference>
<dbReference type="GO" id="GO:0140664">
    <property type="term" value="F:ATP-dependent DNA damage sensor activity"/>
    <property type="evidence" value="ECO:0007669"/>
    <property type="project" value="InterPro"/>
</dbReference>
<dbReference type="InterPro" id="IPR042121">
    <property type="entry name" value="MutL_C_regsub"/>
</dbReference>
<dbReference type="InterPro" id="IPR013507">
    <property type="entry name" value="DNA_mismatch_S5_2-like"/>
</dbReference>
<dbReference type="Gene3D" id="3.30.565.10">
    <property type="entry name" value="Histidine kinase-like ATPase, C-terminal domain"/>
    <property type="match status" value="1"/>
</dbReference>
<dbReference type="FunFam" id="3.30.565.10:FF:000003">
    <property type="entry name" value="DNA mismatch repair endonuclease MutL"/>
    <property type="match status" value="1"/>
</dbReference>
<reference evidence="8" key="2">
    <citation type="journal article" date="2021" name="PeerJ">
        <title>Extensive microbial diversity within the chicken gut microbiome revealed by metagenomics and culture.</title>
        <authorList>
            <person name="Gilroy R."/>
            <person name="Ravi A."/>
            <person name="Getino M."/>
            <person name="Pursley I."/>
            <person name="Horton D.L."/>
            <person name="Alikhan N.F."/>
            <person name="Baker D."/>
            <person name="Gharbi K."/>
            <person name="Hall N."/>
            <person name="Watson M."/>
            <person name="Adriaenssens E.M."/>
            <person name="Foster-Nyarko E."/>
            <person name="Jarju S."/>
            <person name="Secka A."/>
            <person name="Antonio M."/>
            <person name="Oren A."/>
            <person name="Chaudhuri R.R."/>
            <person name="La Ragione R."/>
            <person name="Hildebrand F."/>
            <person name="Pallen M.J."/>
        </authorList>
    </citation>
    <scope>NUCLEOTIDE SEQUENCE</scope>
    <source>
        <strain evidence="8">ChiSxjej2B14-8506</strain>
    </source>
</reference>
<keyword evidence="8" id="KW-0540">Nuclease</keyword>
<feature type="region of interest" description="Disordered" evidence="5">
    <location>
        <begin position="374"/>
        <end position="419"/>
    </location>
</feature>
<proteinExistence type="inferred from homology"/>
<feature type="compositionally biased region" description="Low complexity" evidence="5">
    <location>
        <begin position="402"/>
        <end position="415"/>
    </location>
</feature>
<comment type="function">
    <text evidence="4">This protein is involved in the repair of mismatches in DNA. It is required for dam-dependent methyl-directed DNA mismatch repair. May act as a 'molecular matchmaker', a protein that promotes the formation of a stable complex between two or more DNA-binding proteins in an ATP-dependent manner without itself being part of a final effector complex.</text>
</comment>
<evidence type="ECO:0000256" key="5">
    <source>
        <dbReference type="SAM" id="MobiDB-lite"/>
    </source>
</evidence>
<dbReference type="GO" id="GO:0032300">
    <property type="term" value="C:mismatch repair complex"/>
    <property type="evidence" value="ECO:0007669"/>
    <property type="project" value="InterPro"/>
</dbReference>
<accession>A0A9D1S5E2</accession>
<protein>
    <recommendedName>
        <fullName evidence="4">DNA mismatch repair protein MutL</fullName>
    </recommendedName>
</protein>
<dbReference type="PANTHER" id="PTHR10073">
    <property type="entry name" value="DNA MISMATCH REPAIR PROTEIN MLH, PMS, MUTL"/>
    <property type="match status" value="1"/>
</dbReference>
<evidence type="ECO:0000256" key="1">
    <source>
        <dbReference type="ARBA" id="ARBA00006082"/>
    </source>
</evidence>
<dbReference type="GO" id="GO:0005524">
    <property type="term" value="F:ATP binding"/>
    <property type="evidence" value="ECO:0007669"/>
    <property type="project" value="InterPro"/>
</dbReference>
<dbReference type="SUPFAM" id="SSF54211">
    <property type="entry name" value="Ribosomal protein S5 domain 2-like"/>
    <property type="match status" value="1"/>
</dbReference>
<evidence type="ECO:0000313" key="9">
    <source>
        <dbReference type="Proteomes" id="UP000824123"/>
    </source>
</evidence>
<dbReference type="PANTHER" id="PTHR10073:SF12">
    <property type="entry name" value="DNA MISMATCH REPAIR PROTEIN MLH1"/>
    <property type="match status" value="1"/>
</dbReference>
<keyword evidence="8" id="KW-0255">Endonuclease</keyword>
<dbReference type="InterPro" id="IPR042120">
    <property type="entry name" value="MutL_C_dimsub"/>
</dbReference>
<dbReference type="HAMAP" id="MF_00149">
    <property type="entry name" value="DNA_mis_repair"/>
    <property type="match status" value="1"/>
</dbReference>